<sequence length="74" mass="8920">MKRYDIPVLNKESIPEILNYFKISVVGNNLDDSRYNPYNQNYFQYQIKNPPDGLLAVYLRARDNKYITIFSYKY</sequence>
<organism evidence="1 2">
    <name type="scientific">Strawberry lethal yellows phytoplasma (CPA) str. NZSb11</name>
    <dbReference type="NCBI Taxonomy" id="980422"/>
    <lineage>
        <taxon>Bacteria</taxon>
        <taxon>Bacillati</taxon>
        <taxon>Mycoplasmatota</taxon>
        <taxon>Mollicutes</taxon>
        <taxon>Acholeplasmatales</taxon>
        <taxon>Acholeplasmataceae</taxon>
        <taxon>Candidatus Phytoplasma</taxon>
        <taxon>16SrXII (Stolbur group)</taxon>
    </lineage>
</organism>
<dbReference type="AlphaFoldDB" id="R4S2B2"/>
<keyword evidence="2" id="KW-1185">Reference proteome</keyword>
<dbReference type="PATRIC" id="fig|980422.3.peg.948"/>
<dbReference type="EMBL" id="CP002548">
    <property type="protein sequence ID" value="AGL90944.1"/>
    <property type="molecule type" value="Genomic_DNA"/>
</dbReference>
<accession>R4S2B2</accession>
<protein>
    <submittedName>
        <fullName evidence="1">Uncharacterized protein</fullName>
    </submittedName>
</protein>
<dbReference type="HOGENOM" id="CLU_2686279_0_0_14"/>
<gene>
    <name evidence="1" type="ORF">SLY_1030</name>
</gene>
<proteinExistence type="predicted"/>
<evidence type="ECO:0000313" key="1">
    <source>
        <dbReference type="EMBL" id="AGL90944.1"/>
    </source>
</evidence>
<name>R4S2B2_PHYAS</name>
<reference evidence="1 2" key="1">
    <citation type="journal article" date="2013" name="BMC Genomics">
        <title>Comparison of the complete genome sequence of two closely related isolates of 'Candidatus Phytoplasma australiense' reveals genome plasticity.</title>
        <authorList>
            <person name="Andersen M.T."/>
            <person name="Liefting L.W."/>
            <person name="Havukkala I."/>
            <person name="Beever R.E."/>
        </authorList>
    </citation>
    <scope>NUCLEOTIDE SEQUENCE [LARGE SCALE GENOMIC DNA]</scope>
    <source>
        <strain evidence="1 2">NZSb11</strain>
    </source>
</reference>
<dbReference type="Proteomes" id="UP000013941">
    <property type="component" value="Chromosome"/>
</dbReference>
<dbReference type="KEGG" id="nzs:SLY_1030"/>
<evidence type="ECO:0000313" key="2">
    <source>
        <dbReference type="Proteomes" id="UP000013941"/>
    </source>
</evidence>